<dbReference type="AlphaFoldDB" id="A0A0D0W006"/>
<keyword evidence="3" id="KW-1185">Reference proteome</keyword>
<sequence length="98" mass="10484">MPSYGLNPNGLLDSSAELQGVTNSIQNAIDELNTVVQTYVNANSGDTREAFTAAQAKWNTGINEMRQALAAASSRLDQIHDNYRLGDARGAALFQGNV</sequence>
<dbReference type="GeneID" id="301305042"/>
<gene>
    <name evidence="2" type="ORF">TK50_13000</name>
</gene>
<dbReference type="RefSeq" id="WP_043962985.1">
    <property type="nucleotide sequence ID" value="NZ_JBEZEN010000006.1"/>
</dbReference>
<protein>
    <recommendedName>
        <fullName evidence="1">ESAT-6-like protein</fullName>
    </recommendedName>
</protein>
<dbReference type="PATRIC" id="fig|47853.6.peg.2750"/>
<proteinExistence type="inferred from homology"/>
<evidence type="ECO:0000313" key="3">
    <source>
        <dbReference type="Proteomes" id="UP000032254"/>
    </source>
</evidence>
<dbReference type="InterPro" id="IPR036689">
    <property type="entry name" value="ESAT-6-like_sf"/>
</dbReference>
<evidence type="ECO:0000256" key="1">
    <source>
        <dbReference type="RuleBase" id="RU362001"/>
    </source>
</evidence>
<reference evidence="2 3" key="1">
    <citation type="submission" date="2015-01" db="EMBL/GenBank/DDBJ databases">
        <title>Sequencing and annotation of Micromonospora carbonacea strain JXNU-1 genome.</title>
        <authorList>
            <person name="Long Z."/>
            <person name="Huang Y."/>
            <person name="Jiang Y."/>
        </authorList>
    </citation>
    <scope>NUCLEOTIDE SEQUENCE [LARGE SCALE GENOMIC DNA]</scope>
    <source>
        <strain evidence="2 3">JXNU-1</strain>
    </source>
</reference>
<dbReference type="Proteomes" id="UP000032254">
    <property type="component" value="Unassembled WGS sequence"/>
</dbReference>
<name>A0A0D0W006_9ACTN</name>
<comment type="caution">
    <text evidence="2">The sequence shown here is derived from an EMBL/GenBank/DDBJ whole genome shotgun (WGS) entry which is preliminary data.</text>
</comment>
<dbReference type="InterPro" id="IPR010310">
    <property type="entry name" value="T7SS_ESAT-6-like"/>
</dbReference>
<accession>A0A0D0W006</accession>
<dbReference type="NCBIfam" id="TIGR03930">
    <property type="entry name" value="WXG100_ESAT6"/>
    <property type="match status" value="1"/>
</dbReference>
<dbReference type="SUPFAM" id="SSF140453">
    <property type="entry name" value="EsxAB dimer-like"/>
    <property type="match status" value="1"/>
</dbReference>
<dbReference type="Pfam" id="PF06013">
    <property type="entry name" value="WXG100"/>
    <property type="match status" value="1"/>
</dbReference>
<dbReference type="Gene3D" id="1.10.287.1060">
    <property type="entry name" value="ESAT-6-like"/>
    <property type="match status" value="1"/>
</dbReference>
<organism evidence="2 3">
    <name type="scientific">Micromonospora haikouensis</name>
    <dbReference type="NCBI Taxonomy" id="686309"/>
    <lineage>
        <taxon>Bacteria</taxon>
        <taxon>Bacillati</taxon>
        <taxon>Actinomycetota</taxon>
        <taxon>Actinomycetes</taxon>
        <taxon>Micromonosporales</taxon>
        <taxon>Micromonosporaceae</taxon>
        <taxon>Micromonospora</taxon>
    </lineage>
</organism>
<dbReference type="OrthoDB" id="3785978at2"/>
<evidence type="ECO:0000313" key="2">
    <source>
        <dbReference type="EMBL" id="KIR66133.1"/>
    </source>
</evidence>
<dbReference type="EMBL" id="JXSX01000001">
    <property type="protein sequence ID" value="KIR66133.1"/>
    <property type="molecule type" value="Genomic_DNA"/>
</dbReference>
<comment type="similarity">
    <text evidence="1">Belongs to the WXG100 family.</text>
</comment>